<dbReference type="EMBL" id="KN817584">
    <property type="protein sequence ID" value="KJA18826.1"/>
    <property type="molecule type" value="Genomic_DNA"/>
</dbReference>
<dbReference type="Proteomes" id="UP000054270">
    <property type="component" value="Unassembled WGS sequence"/>
</dbReference>
<feature type="compositionally biased region" description="Polar residues" evidence="1">
    <location>
        <begin position="93"/>
        <end position="103"/>
    </location>
</feature>
<dbReference type="AlphaFoldDB" id="A0A0D2NPY3"/>
<evidence type="ECO:0000256" key="1">
    <source>
        <dbReference type="SAM" id="MobiDB-lite"/>
    </source>
</evidence>
<reference evidence="3" key="1">
    <citation type="submission" date="2014-04" db="EMBL/GenBank/DDBJ databases">
        <title>Evolutionary Origins and Diversification of the Mycorrhizal Mutualists.</title>
        <authorList>
            <consortium name="DOE Joint Genome Institute"/>
            <consortium name="Mycorrhizal Genomics Consortium"/>
            <person name="Kohler A."/>
            <person name="Kuo A."/>
            <person name="Nagy L.G."/>
            <person name="Floudas D."/>
            <person name="Copeland A."/>
            <person name="Barry K.W."/>
            <person name="Cichocki N."/>
            <person name="Veneault-Fourrey C."/>
            <person name="LaButti K."/>
            <person name="Lindquist E.A."/>
            <person name="Lipzen A."/>
            <person name="Lundell T."/>
            <person name="Morin E."/>
            <person name="Murat C."/>
            <person name="Riley R."/>
            <person name="Ohm R."/>
            <person name="Sun H."/>
            <person name="Tunlid A."/>
            <person name="Henrissat B."/>
            <person name="Grigoriev I.V."/>
            <person name="Hibbett D.S."/>
            <person name="Martin F."/>
        </authorList>
    </citation>
    <scope>NUCLEOTIDE SEQUENCE [LARGE SCALE GENOMIC DNA]</scope>
    <source>
        <strain evidence="3">FD-334 SS-4</strain>
    </source>
</reference>
<organism evidence="2 3">
    <name type="scientific">Hypholoma sublateritium (strain FD-334 SS-4)</name>
    <dbReference type="NCBI Taxonomy" id="945553"/>
    <lineage>
        <taxon>Eukaryota</taxon>
        <taxon>Fungi</taxon>
        <taxon>Dikarya</taxon>
        <taxon>Basidiomycota</taxon>
        <taxon>Agaricomycotina</taxon>
        <taxon>Agaricomycetes</taxon>
        <taxon>Agaricomycetidae</taxon>
        <taxon>Agaricales</taxon>
        <taxon>Agaricineae</taxon>
        <taxon>Strophariaceae</taxon>
        <taxon>Hypholoma</taxon>
    </lineage>
</organism>
<sequence>MGSGDIAAPTEGLQSKATRTAEVYSRAHKAKDSIYVSMVPNASRRHMSNNEAVCPGTGRSTAHGVYGRIGLAVHCMREQSVRNVSERKRTVRRSLSTSEQRPTQCERLIHRPLRTEAHPSRLTLVAPRRITSENPRSWIRARQLALGPNFKRGNGGGGVGAWYLTAFGDDRRC</sequence>
<accession>A0A0D2NPY3</accession>
<proteinExistence type="predicted"/>
<protein>
    <submittedName>
        <fullName evidence="2">Uncharacterized protein</fullName>
    </submittedName>
</protein>
<evidence type="ECO:0000313" key="3">
    <source>
        <dbReference type="Proteomes" id="UP000054270"/>
    </source>
</evidence>
<keyword evidence="3" id="KW-1185">Reference proteome</keyword>
<name>A0A0D2NPY3_HYPSF</name>
<evidence type="ECO:0000313" key="2">
    <source>
        <dbReference type="EMBL" id="KJA18826.1"/>
    </source>
</evidence>
<gene>
    <name evidence="2" type="ORF">HYPSUDRAFT_914073</name>
</gene>
<feature type="region of interest" description="Disordered" evidence="1">
    <location>
        <begin position="84"/>
        <end position="103"/>
    </location>
</feature>